<dbReference type="OrthoDB" id="8594867at2"/>
<gene>
    <name evidence="1" type="ORF">D5018_10485</name>
</gene>
<accession>A0A3L8PWF9</accession>
<protein>
    <submittedName>
        <fullName evidence="1">Secretion protein EspA</fullName>
    </submittedName>
</protein>
<reference evidence="1 2" key="1">
    <citation type="submission" date="2018-09" db="EMBL/GenBank/DDBJ databases">
        <title>Phylogeny of the Shewanellaceae, and recommendation for two new genera, Pseudoshewanella and Parashewanella.</title>
        <authorList>
            <person name="Wang G."/>
        </authorList>
    </citation>
    <scope>NUCLEOTIDE SEQUENCE [LARGE SCALE GENOMIC DNA]</scope>
    <source>
        <strain evidence="1 2">C51</strain>
    </source>
</reference>
<comment type="caution">
    <text evidence="1">The sequence shown here is derived from an EMBL/GenBank/DDBJ whole genome shotgun (WGS) entry which is preliminary data.</text>
</comment>
<name>A0A3L8PWF9_9GAMM</name>
<dbReference type="EMBL" id="QZEI01000027">
    <property type="protein sequence ID" value="RLV59787.1"/>
    <property type="molecule type" value="Genomic_DNA"/>
</dbReference>
<proteinExistence type="predicted"/>
<dbReference type="InterPro" id="IPR005095">
    <property type="entry name" value="EspA"/>
</dbReference>
<dbReference type="AlphaFoldDB" id="A0A3L8PWF9"/>
<dbReference type="Proteomes" id="UP000281474">
    <property type="component" value="Unassembled WGS sequence"/>
</dbReference>
<keyword evidence="2" id="KW-1185">Reference proteome</keyword>
<dbReference type="InterPro" id="IPR035074">
    <property type="entry name" value="EspA/CesA-like"/>
</dbReference>
<evidence type="ECO:0000313" key="1">
    <source>
        <dbReference type="EMBL" id="RLV59787.1"/>
    </source>
</evidence>
<dbReference type="RefSeq" id="WP_121838956.1">
    <property type="nucleotide sequence ID" value="NZ_ML014776.1"/>
</dbReference>
<dbReference type="SUPFAM" id="SSF116927">
    <property type="entry name" value="EspA/CesA-like"/>
    <property type="match status" value="1"/>
</dbReference>
<organism evidence="1 2">
    <name type="scientific">Parashewanella curva</name>
    <dbReference type="NCBI Taxonomy" id="2338552"/>
    <lineage>
        <taxon>Bacteria</taxon>
        <taxon>Pseudomonadati</taxon>
        <taxon>Pseudomonadota</taxon>
        <taxon>Gammaproteobacteria</taxon>
        <taxon>Alteromonadales</taxon>
        <taxon>Shewanellaceae</taxon>
        <taxon>Parashewanella</taxon>
    </lineage>
</organism>
<evidence type="ECO:0000313" key="2">
    <source>
        <dbReference type="Proteomes" id="UP000281474"/>
    </source>
</evidence>
<sequence>MGTNNISDLGGQIKTSFENSDSDHLDVAAAVQGDSVFSNGINTLYNNMNMFSEQANDKYKMITERANFSRDAHNMSNEVDEQIANLSHQGENATVSLQPDILDFAHQASLTVDGMGIDDYLKKHGGKLNHIQLTAVKNALDTASNKASDFVSQQQLQLQKILQTYNVLVSMINHIQTLLSEMNKNIAQNIR</sequence>
<dbReference type="Pfam" id="PF03433">
    <property type="entry name" value="EspA"/>
    <property type="match status" value="1"/>
</dbReference>